<dbReference type="AlphaFoldDB" id="A0A7S3XC46"/>
<evidence type="ECO:0000313" key="3">
    <source>
        <dbReference type="EMBL" id="CAE0609372.1"/>
    </source>
</evidence>
<gene>
    <name evidence="3" type="ORF">PSAL00342_LOCUS3191</name>
</gene>
<dbReference type="EMBL" id="HBIS01003542">
    <property type="protein sequence ID" value="CAE0609372.1"/>
    <property type="molecule type" value="Transcribed_RNA"/>
</dbReference>
<reference evidence="3" key="1">
    <citation type="submission" date="2021-01" db="EMBL/GenBank/DDBJ databases">
        <authorList>
            <person name="Corre E."/>
            <person name="Pelletier E."/>
            <person name="Niang G."/>
            <person name="Scheremetjew M."/>
            <person name="Finn R."/>
            <person name="Kale V."/>
            <person name="Holt S."/>
            <person name="Cochrane G."/>
            <person name="Meng A."/>
            <person name="Brown T."/>
            <person name="Cohen L."/>
        </authorList>
    </citation>
    <scope>NUCLEOTIDE SEQUENCE</scope>
    <source>
        <strain evidence="3">CCMP1897</strain>
    </source>
</reference>
<evidence type="ECO:0008006" key="4">
    <source>
        <dbReference type="Google" id="ProtNLM"/>
    </source>
</evidence>
<accession>A0A7S3XC46</accession>
<keyword evidence="2" id="KW-0732">Signal</keyword>
<proteinExistence type="predicted"/>
<feature type="compositionally biased region" description="Acidic residues" evidence="1">
    <location>
        <begin position="136"/>
        <end position="257"/>
    </location>
</feature>
<sequence>MAHVHLLPFATAALWILLANTVQGGRHGHWSGRHGHHLEGVSFEICYENLEVAEKTCFPGTLEQIDECNGVCNYARGIVRMDVSFCGNCGSEPEAEWWDKQDGLDLDEVDRVLVHEGQEDDWYYEGPAPAPMPVPEYEDDWGDDDDDAVAGDDDDAVGDDDVAVGDDDDAVGDDDDAVGDDDDSIGDDDDSTGDDDDSTGDDDDSTGDDDDSIGDDDDSIGDDDDSIGDDDDSIGDDNDGILGNDGDDEGDDGFGGN</sequence>
<name>A0A7S3XC46_9CHLO</name>
<organism evidence="3">
    <name type="scientific">Picocystis salinarum</name>
    <dbReference type="NCBI Taxonomy" id="88271"/>
    <lineage>
        <taxon>Eukaryota</taxon>
        <taxon>Viridiplantae</taxon>
        <taxon>Chlorophyta</taxon>
        <taxon>Picocystophyceae</taxon>
        <taxon>Picocystales</taxon>
        <taxon>Picocystaceae</taxon>
        <taxon>Picocystis</taxon>
    </lineage>
</organism>
<feature type="chain" id="PRO_5031313792" description="Expansin-like EG45 domain-containing protein" evidence="2">
    <location>
        <begin position="25"/>
        <end position="257"/>
    </location>
</feature>
<dbReference type="InterPro" id="IPR011049">
    <property type="entry name" value="Serralysin-like_metalloprot_C"/>
</dbReference>
<protein>
    <recommendedName>
        <fullName evidence="4">Expansin-like EG45 domain-containing protein</fullName>
    </recommendedName>
</protein>
<feature type="region of interest" description="Disordered" evidence="1">
    <location>
        <begin position="117"/>
        <end position="257"/>
    </location>
</feature>
<evidence type="ECO:0000256" key="2">
    <source>
        <dbReference type="SAM" id="SignalP"/>
    </source>
</evidence>
<feature type="signal peptide" evidence="2">
    <location>
        <begin position="1"/>
        <end position="24"/>
    </location>
</feature>
<evidence type="ECO:0000256" key="1">
    <source>
        <dbReference type="SAM" id="MobiDB-lite"/>
    </source>
</evidence>
<dbReference type="SUPFAM" id="SSF101967">
    <property type="entry name" value="Adhesin YadA, collagen-binding domain"/>
    <property type="match status" value="1"/>
</dbReference>